<dbReference type="EMBL" id="GG674496">
    <property type="protein sequence ID" value="EER14223.1"/>
    <property type="molecule type" value="Genomic_DNA"/>
</dbReference>
<dbReference type="GO" id="GO:0016787">
    <property type="term" value="F:hydrolase activity"/>
    <property type="evidence" value="ECO:0007669"/>
    <property type="project" value="UniProtKB-KW"/>
</dbReference>
<protein>
    <recommendedName>
        <fullName evidence="7">Reverse transcriptase RNase H-like domain-containing protein</fullName>
    </recommendedName>
</protein>
<evidence type="ECO:0000256" key="5">
    <source>
        <dbReference type="ARBA" id="ARBA00022801"/>
    </source>
</evidence>
<dbReference type="GeneID" id="9060260"/>
<evidence type="ECO:0000313" key="9">
    <source>
        <dbReference type="Proteomes" id="UP000007800"/>
    </source>
</evidence>
<reference evidence="8 9" key="1">
    <citation type="submission" date="2008-07" db="EMBL/GenBank/DDBJ databases">
        <authorList>
            <person name="El-Sayed N."/>
            <person name="Caler E."/>
            <person name="Inman J."/>
            <person name="Amedeo P."/>
            <person name="Hass B."/>
            <person name="Wortman J."/>
        </authorList>
    </citation>
    <scope>NUCLEOTIDE SEQUENCE [LARGE SCALE GENOMIC DNA]</scope>
    <source>
        <strain evidence="9">ATCC 50983 / TXsc</strain>
    </source>
</reference>
<dbReference type="AlphaFoldDB" id="C5KMR5"/>
<feature type="domain" description="Reverse transcriptase RNase H-like" evidence="7">
    <location>
        <begin position="273"/>
        <end position="362"/>
    </location>
</feature>
<dbReference type="PANTHER" id="PTHR33050:SF7">
    <property type="entry name" value="RIBONUCLEASE H"/>
    <property type="match status" value="1"/>
</dbReference>
<keyword evidence="1" id="KW-0808">Transferase</keyword>
<dbReference type="InterPro" id="IPR041373">
    <property type="entry name" value="RT_RNaseH"/>
</dbReference>
<evidence type="ECO:0000256" key="1">
    <source>
        <dbReference type="ARBA" id="ARBA00022679"/>
    </source>
</evidence>
<dbReference type="SUPFAM" id="SSF56672">
    <property type="entry name" value="DNA/RNA polymerases"/>
    <property type="match status" value="1"/>
</dbReference>
<dbReference type="InParanoid" id="C5KMR5"/>
<evidence type="ECO:0000256" key="2">
    <source>
        <dbReference type="ARBA" id="ARBA00022695"/>
    </source>
</evidence>
<dbReference type="InterPro" id="IPR043502">
    <property type="entry name" value="DNA/RNA_pol_sf"/>
</dbReference>
<accession>C5KMR5</accession>
<gene>
    <name evidence="8" type="ORF">Pmar_PMAR029289</name>
</gene>
<proteinExistence type="predicted"/>
<keyword evidence="4" id="KW-0255">Endonuclease</keyword>
<dbReference type="PANTHER" id="PTHR33050">
    <property type="entry name" value="REVERSE TRANSCRIPTASE DOMAIN-CONTAINING PROTEIN"/>
    <property type="match status" value="1"/>
</dbReference>
<evidence type="ECO:0000256" key="6">
    <source>
        <dbReference type="ARBA" id="ARBA00022918"/>
    </source>
</evidence>
<dbReference type="OMA" id="NRTHASL"/>
<dbReference type="RefSeq" id="XP_002782428.1">
    <property type="nucleotide sequence ID" value="XM_002782382.1"/>
</dbReference>
<evidence type="ECO:0000256" key="3">
    <source>
        <dbReference type="ARBA" id="ARBA00022722"/>
    </source>
</evidence>
<keyword evidence="5" id="KW-0378">Hydrolase</keyword>
<organism evidence="9">
    <name type="scientific">Perkinsus marinus (strain ATCC 50983 / TXsc)</name>
    <dbReference type="NCBI Taxonomy" id="423536"/>
    <lineage>
        <taxon>Eukaryota</taxon>
        <taxon>Sar</taxon>
        <taxon>Alveolata</taxon>
        <taxon>Perkinsozoa</taxon>
        <taxon>Perkinsea</taxon>
        <taxon>Perkinsida</taxon>
        <taxon>Perkinsidae</taxon>
        <taxon>Perkinsus</taxon>
    </lineage>
</organism>
<keyword evidence="3" id="KW-0540">Nuclease</keyword>
<dbReference type="Pfam" id="PF17917">
    <property type="entry name" value="RT_RNaseH"/>
    <property type="match status" value="1"/>
</dbReference>
<keyword evidence="2" id="KW-0548">Nucleotidyltransferase</keyword>
<dbReference type="OrthoDB" id="419294at2759"/>
<dbReference type="Proteomes" id="UP000007800">
    <property type="component" value="Unassembled WGS sequence"/>
</dbReference>
<evidence type="ECO:0000313" key="8">
    <source>
        <dbReference type="EMBL" id="EER14223.1"/>
    </source>
</evidence>
<evidence type="ECO:0000259" key="7">
    <source>
        <dbReference type="Pfam" id="PF17917"/>
    </source>
</evidence>
<evidence type="ECO:0000256" key="4">
    <source>
        <dbReference type="ARBA" id="ARBA00022759"/>
    </source>
</evidence>
<keyword evidence="9" id="KW-1185">Reference proteome</keyword>
<name>C5KMR5_PERM5</name>
<dbReference type="GO" id="GO:0003964">
    <property type="term" value="F:RNA-directed DNA polymerase activity"/>
    <property type="evidence" value="ECO:0007669"/>
    <property type="project" value="UniProtKB-KW"/>
</dbReference>
<dbReference type="InterPro" id="IPR052055">
    <property type="entry name" value="Hepadnavirus_pol/RT"/>
</dbReference>
<sequence length="421" mass="46301">MSFHNKVSLPTPEAAVATARLYCSTLSTKDVKWWKSDHASAYRQVPCSVQSRKFTVILLKDPESGAVSGFYHVAQPFGASSSVINYCRVSQALAHLGRVVLAIPVINYLDDYFGVESSATANSAYEAWVWLHKVIGFRLNEKKAVPPSTEIPVLGLDIAIDGDYIVLSVPDDKRAQLISSIDGVLQDDRLPSTTAHKLIGKLTFASGALETSAPRSYLRVLHKFVNHWSWRARDRLWLEVRNALVNLSALLASSNSARKVPLLFPSSDEAISAVLYTDACGNGGIGAVLVANDFKKPVYFSSVLSSVLQQGLFEGKDDINILELYAVLAALQSFGQYIVGRWLTIFVDNTAVEYALIKGSSSCPLMNKMIFFFWANVARLQLKVWVARVASKSNPADAPSRRHFDCLTASFSRKRPVLPAI</sequence>
<keyword evidence="6" id="KW-0695">RNA-directed DNA polymerase</keyword>
<dbReference type="GO" id="GO:0004519">
    <property type="term" value="F:endonuclease activity"/>
    <property type="evidence" value="ECO:0007669"/>
    <property type="project" value="UniProtKB-KW"/>
</dbReference>